<name>A0A427Y005_9TREE</name>
<dbReference type="Pfam" id="PF08572">
    <property type="entry name" value="PRP3"/>
    <property type="match status" value="1"/>
</dbReference>
<dbReference type="GO" id="GO:0046540">
    <property type="term" value="C:U4/U6 x U5 tri-snRNP complex"/>
    <property type="evidence" value="ECO:0007669"/>
    <property type="project" value="InterPro"/>
</dbReference>
<proteinExistence type="predicted"/>
<dbReference type="PANTHER" id="PTHR14212">
    <property type="entry name" value="U4/U6-ASSOCIATED RNA SPLICING FACTOR-RELATED"/>
    <property type="match status" value="1"/>
</dbReference>
<sequence>MSGRRPADGPPAGQPPAKKPALDLAAIRAQIAAKKAEVEARLNAQKSGSASGSASPAPPAPSASTSFAAPGPAALPPKPTVDPEIAARIAAAKARIDALKNKQANPYLSGAGALASSSAAAAKPKPASSSGGVSSVALHPLLMGDTGNGAGGGGKEKNEKQAMRDRYKTMAPKFSTVRANAAAAEEAQKVAANAPVPVTAVVSNPYASTSAAASGAPDDEAGPSARQRKSRKMQFSTPGRYIKQGDQLRNEIKLEELKQRIEAQSRKAGLDSEFDVLQRSLKRAQPPVVEWWDEGILPTGTTYDNIVEADTYFRTSGESLITHLVQHPIPIPAPSDRKTTERSLMLTKKEQKKMRRQRRLAELEDKRDRQKMGLIPPDPPKVRLANLMKVLTSDAVQDPTKVEAKVRREVVMRQLRHEKDNEQRKLTPEQVVEKEYQKNMQHESKGLFATVYIVKYLTNGRHIFKVRETAKHDLLSGLCIFAPNFAVIVVEGVAKKIKHYRQLMTNRIDWTEEARPHGNDGDRSDSEESGDEDAEKKKKKDGEEEGPDMSENKCEVMWEGEIPERMFKIFRARHVESDRLGKDFLTPKYEGMWDLAKRWTWQGEDL</sequence>
<evidence type="ECO:0000259" key="7">
    <source>
        <dbReference type="Pfam" id="PF08572"/>
    </source>
</evidence>
<evidence type="ECO:0000256" key="3">
    <source>
        <dbReference type="ARBA" id="ARBA00023187"/>
    </source>
</evidence>
<accession>A0A427Y005</accession>
<dbReference type="Pfam" id="PF06544">
    <property type="entry name" value="Prp3_C"/>
    <property type="match status" value="1"/>
</dbReference>
<dbReference type="Proteomes" id="UP000279236">
    <property type="component" value="Unassembled WGS sequence"/>
</dbReference>
<dbReference type="InterPro" id="IPR027104">
    <property type="entry name" value="Prp3"/>
</dbReference>
<dbReference type="GeneID" id="39590485"/>
<feature type="region of interest" description="Disordered" evidence="5">
    <location>
        <begin position="37"/>
        <end position="80"/>
    </location>
</feature>
<keyword evidence="4" id="KW-0539">Nucleus</keyword>
<evidence type="ECO:0000256" key="1">
    <source>
        <dbReference type="ARBA" id="ARBA00004123"/>
    </source>
</evidence>
<feature type="region of interest" description="Disordered" evidence="5">
    <location>
        <begin position="1"/>
        <end position="22"/>
    </location>
</feature>
<evidence type="ECO:0000313" key="9">
    <source>
        <dbReference type="Proteomes" id="UP000279236"/>
    </source>
</evidence>
<gene>
    <name evidence="8" type="ORF">EHS24_005942</name>
</gene>
<dbReference type="InterPro" id="IPR010541">
    <property type="entry name" value="Prp3_C"/>
</dbReference>
<protein>
    <recommendedName>
        <fullName evidence="10">U4/U6-U5 snRNP complex subunit prp3</fullName>
    </recommendedName>
</protein>
<feature type="compositionally biased region" description="Pro residues" evidence="5">
    <location>
        <begin position="8"/>
        <end position="18"/>
    </location>
</feature>
<keyword evidence="2" id="KW-0507">mRNA processing</keyword>
<dbReference type="GO" id="GO:0000398">
    <property type="term" value="P:mRNA splicing, via spliceosome"/>
    <property type="evidence" value="ECO:0007669"/>
    <property type="project" value="InterPro"/>
</dbReference>
<feature type="compositionally biased region" description="Low complexity" evidence="5">
    <location>
        <begin position="62"/>
        <end position="72"/>
    </location>
</feature>
<comment type="subcellular location">
    <subcellularLocation>
        <location evidence="1">Nucleus</location>
    </subcellularLocation>
</comment>
<dbReference type="RefSeq" id="XP_028477869.1">
    <property type="nucleotide sequence ID" value="XM_028621417.1"/>
</dbReference>
<dbReference type="PANTHER" id="PTHR14212:SF0">
    <property type="entry name" value="U4_U6 SMALL NUCLEAR RIBONUCLEOPROTEIN PRP3"/>
    <property type="match status" value="1"/>
</dbReference>
<dbReference type="InterPro" id="IPR013881">
    <property type="entry name" value="Pre-mRNA_splic_Prp3_dom"/>
</dbReference>
<keyword evidence="9" id="KW-1185">Reference proteome</keyword>
<evidence type="ECO:0000259" key="6">
    <source>
        <dbReference type="Pfam" id="PF06544"/>
    </source>
</evidence>
<comment type="caution">
    <text evidence="8">The sequence shown here is derived from an EMBL/GenBank/DDBJ whole genome shotgun (WGS) entry which is preliminary data.</text>
</comment>
<dbReference type="STRING" id="105984.A0A427Y005"/>
<feature type="compositionally biased region" description="Basic and acidic residues" evidence="5">
    <location>
        <begin position="154"/>
        <end position="165"/>
    </location>
</feature>
<feature type="domain" description="Pre-mRNA-splicing factor 3" evidence="7">
    <location>
        <begin position="222"/>
        <end position="427"/>
    </location>
</feature>
<feature type="region of interest" description="Disordered" evidence="5">
    <location>
        <begin position="113"/>
        <end position="165"/>
    </location>
</feature>
<feature type="compositionally biased region" description="Basic and acidic residues" evidence="5">
    <location>
        <begin position="511"/>
        <end position="526"/>
    </location>
</feature>
<reference evidence="8 9" key="1">
    <citation type="submission" date="2018-11" db="EMBL/GenBank/DDBJ databases">
        <title>Genome sequence of Apiotrichum porosum DSM 27194.</title>
        <authorList>
            <person name="Aliyu H."/>
            <person name="Gorte O."/>
            <person name="Ochsenreither K."/>
        </authorList>
    </citation>
    <scope>NUCLEOTIDE SEQUENCE [LARGE SCALE GENOMIC DNA]</scope>
    <source>
        <strain evidence="8 9">DSM 27194</strain>
    </source>
</reference>
<dbReference type="EMBL" id="RSCE01000003">
    <property type="protein sequence ID" value="RSH84421.1"/>
    <property type="molecule type" value="Genomic_DNA"/>
</dbReference>
<evidence type="ECO:0000256" key="4">
    <source>
        <dbReference type="ARBA" id="ARBA00023242"/>
    </source>
</evidence>
<organism evidence="8 9">
    <name type="scientific">Apiotrichum porosum</name>
    <dbReference type="NCBI Taxonomy" id="105984"/>
    <lineage>
        <taxon>Eukaryota</taxon>
        <taxon>Fungi</taxon>
        <taxon>Dikarya</taxon>
        <taxon>Basidiomycota</taxon>
        <taxon>Agaricomycotina</taxon>
        <taxon>Tremellomycetes</taxon>
        <taxon>Trichosporonales</taxon>
        <taxon>Trichosporonaceae</taxon>
        <taxon>Apiotrichum</taxon>
    </lineage>
</organism>
<dbReference type="AlphaFoldDB" id="A0A427Y005"/>
<keyword evidence="3" id="KW-0508">mRNA splicing</keyword>
<evidence type="ECO:0000313" key="8">
    <source>
        <dbReference type="EMBL" id="RSH84421.1"/>
    </source>
</evidence>
<dbReference type="OrthoDB" id="10264544at2759"/>
<dbReference type="CDD" id="cd24162">
    <property type="entry name" value="Prp3_C"/>
    <property type="match status" value="1"/>
</dbReference>
<feature type="region of interest" description="Disordered" evidence="5">
    <location>
        <begin position="511"/>
        <end position="554"/>
    </location>
</feature>
<feature type="region of interest" description="Disordered" evidence="5">
    <location>
        <begin position="209"/>
        <end position="235"/>
    </location>
</feature>
<evidence type="ECO:0008006" key="10">
    <source>
        <dbReference type="Google" id="ProtNLM"/>
    </source>
</evidence>
<feature type="compositionally biased region" description="Low complexity" evidence="5">
    <location>
        <begin position="113"/>
        <end position="137"/>
    </location>
</feature>
<evidence type="ECO:0000256" key="2">
    <source>
        <dbReference type="ARBA" id="ARBA00022664"/>
    </source>
</evidence>
<evidence type="ECO:0000256" key="5">
    <source>
        <dbReference type="SAM" id="MobiDB-lite"/>
    </source>
</evidence>
<feature type="domain" description="Small nuclear ribonucleoprotein Prp3 C-terminal" evidence="6">
    <location>
        <begin position="451"/>
        <end position="596"/>
    </location>
</feature>